<dbReference type="Pfam" id="PF02311">
    <property type="entry name" value="AraC_binding"/>
    <property type="match status" value="1"/>
</dbReference>
<dbReference type="EMBL" id="BMIB01000003">
    <property type="protein sequence ID" value="GGH73757.1"/>
    <property type="molecule type" value="Genomic_DNA"/>
</dbReference>
<dbReference type="PANTHER" id="PTHR43280">
    <property type="entry name" value="ARAC-FAMILY TRANSCRIPTIONAL REGULATOR"/>
    <property type="match status" value="1"/>
</dbReference>
<evidence type="ECO:0000259" key="4">
    <source>
        <dbReference type="PROSITE" id="PS01124"/>
    </source>
</evidence>
<dbReference type="InterPro" id="IPR018060">
    <property type="entry name" value="HTH_AraC"/>
</dbReference>
<accession>A0A917MZ58</accession>
<dbReference type="SUPFAM" id="SSF46689">
    <property type="entry name" value="Homeodomain-like"/>
    <property type="match status" value="1"/>
</dbReference>
<evidence type="ECO:0000256" key="2">
    <source>
        <dbReference type="ARBA" id="ARBA00023125"/>
    </source>
</evidence>
<dbReference type="Pfam" id="PF12833">
    <property type="entry name" value="HTH_18"/>
    <property type="match status" value="1"/>
</dbReference>
<sequence length="298" mass="33771">MQSLTKTRFHTGACSGQPVFELKSLNCFHPDTVMEGLNSVSDNYEIIWIVNGSGTFSININSWPIADGTVFCIRPGSPFHCQATTGLQGYYLSFNDAFLGITAPGNEAEFTSSLIRMFRYIRGANVAEDLAAELQVVADRIAEEYSNELPLKNMMLRMYLNAFLIGLSRRFEAEFVCTYKSRDIALVERFLGLLKKEVNVKLMVCDYASQLAVTSNYLNSIVKKHTGYSCGYHIRQCIILEVKRMVKYTDVCTKEIAWYLGFTDMAHFSKFFKQNAGLNFSVFRKQTMVAESVITMDY</sequence>
<dbReference type="PROSITE" id="PS01124">
    <property type="entry name" value="HTH_ARAC_FAMILY_2"/>
    <property type="match status" value="1"/>
</dbReference>
<dbReference type="SUPFAM" id="SSF51215">
    <property type="entry name" value="Regulatory protein AraC"/>
    <property type="match status" value="1"/>
</dbReference>
<feature type="domain" description="HTH araC/xylS-type" evidence="4">
    <location>
        <begin position="188"/>
        <end position="286"/>
    </location>
</feature>
<comment type="caution">
    <text evidence="5">The sequence shown here is derived from an EMBL/GenBank/DDBJ whole genome shotgun (WGS) entry which is preliminary data.</text>
</comment>
<proteinExistence type="predicted"/>
<evidence type="ECO:0000256" key="1">
    <source>
        <dbReference type="ARBA" id="ARBA00023015"/>
    </source>
</evidence>
<dbReference type="AlphaFoldDB" id="A0A917MZ58"/>
<evidence type="ECO:0000313" key="5">
    <source>
        <dbReference type="EMBL" id="GGH73757.1"/>
    </source>
</evidence>
<protein>
    <recommendedName>
        <fullName evidence="4">HTH araC/xylS-type domain-containing protein</fullName>
    </recommendedName>
</protein>
<dbReference type="RefSeq" id="WP_188954718.1">
    <property type="nucleotide sequence ID" value="NZ_BMIB01000003.1"/>
</dbReference>
<gene>
    <name evidence="5" type="ORF">GCM10011379_35630</name>
</gene>
<evidence type="ECO:0000256" key="3">
    <source>
        <dbReference type="ARBA" id="ARBA00023163"/>
    </source>
</evidence>
<keyword evidence="3" id="KW-0804">Transcription</keyword>
<organism evidence="5 6">
    <name type="scientific">Filimonas zeae</name>
    <dbReference type="NCBI Taxonomy" id="1737353"/>
    <lineage>
        <taxon>Bacteria</taxon>
        <taxon>Pseudomonadati</taxon>
        <taxon>Bacteroidota</taxon>
        <taxon>Chitinophagia</taxon>
        <taxon>Chitinophagales</taxon>
        <taxon>Chitinophagaceae</taxon>
        <taxon>Filimonas</taxon>
    </lineage>
</organism>
<evidence type="ECO:0000313" key="6">
    <source>
        <dbReference type="Proteomes" id="UP000627292"/>
    </source>
</evidence>
<dbReference type="InterPro" id="IPR037923">
    <property type="entry name" value="HTH-like"/>
</dbReference>
<keyword evidence="1" id="KW-0805">Transcription regulation</keyword>
<keyword evidence="6" id="KW-1185">Reference proteome</keyword>
<dbReference type="Gene3D" id="1.10.10.60">
    <property type="entry name" value="Homeodomain-like"/>
    <property type="match status" value="1"/>
</dbReference>
<reference evidence="5" key="2">
    <citation type="submission" date="2020-09" db="EMBL/GenBank/DDBJ databases">
        <authorList>
            <person name="Sun Q."/>
            <person name="Zhou Y."/>
        </authorList>
    </citation>
    <scope>NUCLEOTIDE SEQUENCE</scope>
    <source>
        <strain evidence="5">CGMCC 1.15290</strain>
    </source>
</reference>
<dbReference type="InterPro" id="IPR003313">
    <property type="entry name" value="AraC-bd"/>
</dbReference>
<reference evidence="5" key="1">
    <citation type="journal article" date="2014" name="Int. J. Syst. Evol. Microbiol.">
        <title>Complete genome sequence of Corynebacterium casei LMG S-19264T (=DSM 44701T), isolated from a smear-ripened cheese.</title>
        <authorList>
            <consortium name="US DOE Joint Genome Institute (JGI-PGF)"/>
            <person name="Walter F."/>
            <person name="Albersmeier A."/>
            <person name="Kalinowski J."/>
            <person name="Ruckert C."/>
        </authorList>
    </citation>
    <scope>NUCLEOTIDE SEQUENCE</scope>
    <source>
        <strain evidence="5">CGMCC 1.15290</strain>
    </source>
</reference>
<dbReference type="GO" id="GO:0043565">
    <property type="term" value="F:sequence-specific DNA binding"/>
    <property type="evidence" value="ECO:0007669"/>
    <property type="project" value="InterPro"/>
</dbReference>
<keyword evidence="2" id="KW-0238">DNA-binding</keyword>
<name>A0A917MZ58_9BACT</name>
<dbReference type="InterPro" id="IPR009057">
    <property type="entry name" value="Homeodomain-like_sf"/>
</dbReference>
<dbReference type="PANTHER" id="PTHR43280:SF32">
    <property type="entry name" value="TRANSCRIPTIONAL REGULATORY PROTEIN"/>
    <property type="match status" value="1"/>
</dbReference>
<dbReference type="Proteomes" id="UP000627292">
    <property type="component" value="Unassembled WGS sequence"/>
</dbReference>
<dbReference type="GO" id="GO:0003700">
    <property type="term" value="F:DNA-binding transcription factor activity"/>
    <property type="evidence" value="ECO:0007669"/>
    <property type="project" value="InterPro"/>
</dbReference>
<dbReference type="SMART" id="SM00342">
    <property type="entry name" value="HTH_ARAC"/>
    <property type="match status" value="1"/>
</dbReference>